<dbReference type="AlphaFoldDB" id="A0A822YYV5"/>
<dbReference type="Proteomes" id="UP000607653">
    <property type="component" value="Unassembled WGS sequence"/>
</dbReference>
<evidence type="ECO:0000313" key="1">
    <source>
        <dbReference type="EMBL" id="DAD37413.1"/>
    </source>
</evidence>
<dbReference type="EMBL" id="DUZY01000004">
    <property type="protein sequence ID" value="DAD37413.1"/>
    <property type="molecule type" value="Genomic_DNA"/>
</dbReference>
<keyword evidence="2" id="KW-1185">Reference proteome</keyword>
<proteinExistence type="predicted"/>
<sequence length="113" mass="13027">MMDSTFLHEYEKNVDSQMIELNKWSPQLKEQQAKHAEDIQVVEVKVVATFQASSHFTKDQDKYAYGTLREGFKLCHNLVNLFTHNYNINSLVIDAVSPRMATEVHNKLDLVGD</sequence>
<reference evidence="1 2" key="1">
    <citation type="journal article" date="2020" name="Mol. Biol. Evol.">
        <title>Distinct Expression and Methylation Patterns for Genes with Different Fates following a Single Whole-Genome Duplication in Flowering Plants.</title>
        <authorList>
            <person name="Shi T."/>
            <person name="Rahmani R.S."/>
            <person name="Gugger P.F."/>
            <person name="Wang M."/>
            <person name="Li H."/>
            <person name="Zhang Y."/>
            <person name="Li Z."/>
            <person name="Wang Q."/>
            <person name="Van de Peer Y."/>
            <person name="Marchal K."/>
            <person name="Chen J."/>
        </authorList>
    </citation>
    <scope>NUCLEOTIDE SEQUENCE [LARGE SCALE GENOMIC DNA]</scope>
    <source>
        <tissue evidence="1">Leaf</tissue>
    </source>
</reference>
<gene>
    <name evidence="1" type="ORF">HUJ06_008054</name>
</gene>
<name>A0A822YYV5_NELNU</name>
<protein>
    <submittedName>
        <fullName evidence="1">Uncharacterized protein</fullName>
    </submittedName>
</protein>
<organism evidence="1 2">
    <name type="scientific">Nelumbo nucifera</name>
    <name type="common">Sacred lotus</name>
    <dbReference type="NCBI Taxonomy" id="4432"/>
    <lineage>
        <taxon>Eukaryota</taxon>
        <taxon>Viridiplantae</taxon>
        <taxon>Streptophyta</taxon>
        <taxon>Embryophyta</taxon>
        <taxon>Tracheophyta</taxon>
        <taxon>Spermatophyta</taxon>
        <taxon>Magnoliopsida</taxon>
        <taxon>Proteales</taxon>
        <taxon>Nelumbonaceae</taxon>
        <taxon>Nelumbo</taxon>
    </lineage>
</organism>
<comment type="caution">
    <text evidence="1">The sequence shown here is derived from an EMBL/GenBank/DDBJ whole genome shotgun (WGS) entry which is preliminary data.</text>
</comment>
<evidence type="ECO:0000313" key="2">
    <source>
        <dbReference type="Proteomes" id="UP000607653"/>
    </source>
</evidence>
<accession>A0A822YYV5</accession>